<dbReference type="Gene3D" id="3.30.70.100">
    <property type="match status" value="1"/>
</dbReference>
<dbReference type="EMBL" id="UGYW01000002">
    <property type="protein sequence ID" value="SUJ03448.1"/>
    <property type="molecule type" value="Genomic_DNA"/>
</dbReference>
<evidence type="ECO:0000313" key="3">
    <source>
        <dbReference type="Proteomes" id="UP000254893"/>
    </source>
</evidence>
<feature type="signal peptide" evidence="1">
    <location>
        <begin position="1"/>
        <end position="22"/>
    </location>
</feature>
<dbReference type="AlphaFoldDB" id="A0A380BM27"/>
<dbReference type="SUPFAM" id="SSF54909">
    <property type="entry name" value="Dimeric alpha+beta barrel"/>
    <property type="match status" value="1"/>
</dbReference>
<proteinExistence type="predicted"/>
<keyword evidence="1" id="KW-0732">Signal</keyword>
<dbReference type="GO" id="GO:0016491">
    <property type="term" value="F:oxidoreductase activity"/>
    <property type="evidence" value="ECO:0007669"/>
    <property type="project" value="InterPro"/>
</dbReference>
<dbReference type="PROSITE" id="PS51257">
    <property type="entry name" value="PROKAR_LIPOPROTEIN"/>
    <property type="match status" value="1"/>
</dbReference>
<evidence type="ECO:0000256" key="1">
    <source>
        <dbReference type="SAM" id="SignalP"/>
    </source>
</evidence>
<sequence>MKTKIGLLIVMLTLLISCQQSSAPSLAFHKKGMIKVTIFYPNGEGKTFDMDYYINKHMPLVQRVYGDALKGLTIDKGIGGGSPDTPAPYMAIGHLYFENVAAYEEGLKKNRETFAADFPKYTNVMPVVQISEVIR</sequence>
<feature type="chain" id="PRO_5017037351" evidence="1">
    <location>
        <begin position="23"/>
        <end position="135"/>
    </location>
</feature>
<dbReference type="InterPro" id="IPR011008">
    <property type="entry name" value="Dimeric_a/b-barrel"/>
</dbReference>
<evidence type="ECO:0000313" key="2">
    <source>
        <dbReference type="EMBL" id="SUJ03448.1"/>
    </source>
</evidence>
<dbReference type="Proteomes" id="UP000254893">
    <property type="component" value="Unassembled WGS sequence"/>
</dbReference>
<dbReference type="InterPro" id="IPR009799">
    <property type="entry name" value="EthD_dom"/>
</dbReference>
<dbReference type="PANTHER" id="PTHR40260:SF2">
    <property type="entry name" value="BLR8190 PROTEIN"/>
    <property type="match status" value="1"/>
</dbReference>
<reference evidence="2 3" key="1">
    <citation type="submission" date="2018-06" db="EMBL/GenBank/DDBJ databases">
        <authorList>
            <consortium name="Pathogen Informatics"/>
            <person name="Doyle S."/>
        </authorList>
    </citation>
    <scope>NUCLEOTIDE SEQUENCE [LARGE SCALE GENOMIC DNA]</scope>
    <source>
        <strain evidence="2 3">NCTC11388</strain>
    </source>
</reference>
<protein>
    <submittedName>
        <fullName evidence="2">EthD protein</fullName>
    </submittedName>
</protein>
<dbReference type="NCBIfam" id="TIGR02118">
    <property type="entry name" value="EthD family reductase"/>
    <property type="match status" value="1"/>
</dbReference>
<name>A0A380BM27_SPHSI</name>
<organism evidence="2 3">
    <name type="scientific">Sphingobacterium spiritivorum</name>
    <name type="common">Flavobacterium spiritivorum</name>
    <dbReference type="NCBI Taxonomy" id="258"/>
    <lineage>
        <taxon>Bacteria</taxon>
        <taxon>Pseudomonadati</taxon>
        <taxon>Bacteroidota</taxon>
        <taxon>Sphingobacteriia</taxon>
        <taxon>Sphingobacteriales</taxon>
        <taxon>Sphingobacteriaceae</taxon>
        <taxon>Sphingobacterium</taxon>
    </lineage>
</organism>
<dbReference type="RefSeq" id="WP_115169496.1">
    <property type="nucleotide sequence ID" value="NZ_UGYW01000002.1"/>
</dbReference>
<gene>
    <name evidence="2" type="ORF">NCTC11388_01266</name>
</gene>
<accession>A0A380BM27</accession>
<dbReference type="PANTHER" id="PTHR40260">
    <property type="entry name" value="BLR8190 PROTEIN"/>
    <property type="match status" value="1"/>
</dbReference>